<accession>A0A413V7W2</accession>
<evidence type="ECO:0000313" key="10">
    <source>
        <dbReference type="Proteomes" id="UP000284379"/>
    </source>
</evidence>
<dbReference type="RefSeq" id="WP_122202286.1">
    <property type="nucleotide sequence ID" value="NZ_CABJFV010000031.1"/>
</dbReference>
<dbReference type="GO" id="GO:0009279">
    <property type="term" value="C:cell outer membrane"/>
    <property type="evidence" value="ECO:0007669"/>
    <property type="project" value="UniProtKB-SubCell"/>
</dbReference>
<evidence type="ECO:0000256" key="6">
    <source>
        <dbReference type="ARBA" id="ARBA00023237"/>
    </source>
</evidence>
<evidence type="ECO:0000256" key="1">
    <source>
        <dbReference type="ARBA" id="ARBA00004442"/>
    </source>
</evidence>
<keyword evidence="4" id="KW-0472">Membrane</keyword>
<dbReference type="PROSITE" id="PS51257">
    <property type="entry name" value="PROKAR_LIPOPROTEIN"/>
    <property type="match status" value="1"/>
</dbReference>
<reference evidence="9 10" key="1">
    <citation type="submission" date="2018-08" db="EMBL/GenBank/DDBJ databases">
        <title>A genome reference for cultivated species of the human gut microbiota.</title>
        <authorList>
            <person name="Zou Y."/>
            <person name="Xue W."/>
            <person name="Luo G."/>
        </authorList>
    </citation>
    <scope>NUCLEOTIDE SEQUENCE [LARGE SCALE GENOMIC DNA]</scope>
    <source>
        <strain evidence="9 10">AM40-30BH</strain>
    </source>
</reference>
<comment type="similarity">
    <text evidence="2">Belongs to the bacteroidetes fimbrillin superfamily. FimB/Mfa2 family.</text>
</comment>
<dbReference type="Gene3D" id="2.60.40.2090">
    <property type="match status" value="1"/>
</dbReference>
<name>A0A413V7W2_9BACE</name>
<comment type="caution">
    <text evidence="9">The sequence shown here is derived from an EMBL/GenBank/DDBJ whole genome shotgun (WGS) entry which is preliminary data.</text>
</comment>
<evidence type="ECO:0008006" key="11">
    <source>
        <dbReference type="Google" id="ProtNLM"/>
    </source>
</evidence>
<keyword evidence="6" id="KW-0998">Cell outer membrane</keyword>
<keyword evidence="3 8" id="KW-0732">Signal</keyword>
<evidence type="ECO:0000256" key="4">
    <source>
        <dbReference type="ARBA" id="ARBA00023136"/>
    </source>
</evidence>
<evidence type="ECO:0000256" key="2">
    <source>
        <dbReference type="ARBA" id="ARBA00007248"/>
    </source>
</evidence>
<dbReference type="Gene3D" id="2.60.40.2100">
    <property type="match status" value="1"/>
</dbReference>
<dbReference type="Proteomes" id="UP000284379">
    <property type="component" value="Unassembled WGS sequence"/>
</dbReference>
<dbReference type="InterPro" id="IPR014941">
    <property type="entry name" value="FimB/Mfa2/Mfa3"/>
</dbReference>
<feature type="signal peptide" evidence="8">
    <location>
        <begin position="1"/>
        <end position="29"/>
    </location>
</feature>
<proteinExistence type="inferred from homology"/>
<organism evidence="9 10">
    <name type="scientific">Bacteroides nordii</name>
    <dbReference type="NCBI Taxonomy" id="291645"/>
    <lineage>
        <taxon>Bacteria</taxon>
        <taxon>Pseudomonadati</taxon>
        <taxon>Bacteroidota</taxon>
        <taxon>Bacteroidia</taxon>
        <taxon>Bacteroidales</taxon>
        <taxon>Bacteroidaceae</taxon>
        <taxon>Bacteroides</taxon>
    </lineage>
</organism>
<protein>
    <recommendedName>
        <fullName evidence="11">FimB/Mfa2 family fimbrial subunit</fullName>
    </recommendedName>
</protein>
<evidence type="ECO:0000313" key="9">
    <source>
        <dbReference type="EMBL" id="RHB29659.1"/>
    </source>
</evidence>
<dbReference type="EMBL" id="QSGO01000031">
    <property type="protein sequence ID" value="RHB29659.1"/>
    <property type="molecule type" value="Genomic_DNA"/>
</dbReference>
<evidence type="ECO:0000256" key="5">
    <source>
        <dbReference type="ARBA" id="ARBA00023139"/>
    </source>
</evidence>
<keyword evidence="7" id="KW-0449">Lipoprotein</keyword>
<dbReference type="AlphaFoldDB" id="A0A413V7W2"/>
<evidence type="ECO:0000256" key="3">
    <source>
        <dbReference type="ARBA" id="ARBA00022729"/>
    </source>
</evidence>
<comment type="subcellular location">
    <subcellularLocation>
        <location evidence="1">Cell outer membrane</location>
    </subcellularLocation>
</comment>
<evidence type="ECO:0000256" key="7">
    <source>
        <dbReference type="ARBA" id="ARBA00023288"/>
    </source>
</evidence>
<sequence>MNLKSLIHCIALGLLVTCSWMMTSCDSFNEDLPECRLFVKFKYDYNMLFADAFHTQVDKVELYVFDEEGKFMFKQAEEGTSLGTGYYRMAVELPVGKYQLMAWAGARDSYDITSLTAGVSTLTDLKLQLKREESLIMSRKLEPLWYGEIIDVEFTGTRNQTELINLIKDTNKVRFLFQGYSDDDWALNMNDYDYEIIESNGYLNYDNSLLDDDVLSFRPYHMEQNDLSLVAVELNTMRFMADRPTRFIVTEKATGRKVFNINLTNYLKMSAMEGSFPNAQEYLDREDEYKISFFFSESWLAVQININGWTYRFQDEDDF</sequence>
<keyword evidence="5" id="KW-0564">Palmitate</keyword>
<dbReference type="Pfam" id="PF08842">
    <property type="entry name" value="Mfa2"/>
    <property type="match status" value="1"/>
</dbReference>
<evidence type="ECO:0000256" key="8">
    <source>
        <dbReference type="SAM" id="SignalP"/>
    </source>
</evidence>
<gene>
    <name evidence="9" type="ORF">DW888_19690</name>
</gene>
<feature type="chain" id="PRO_5019386766" description="FimB/Mfa2 family fimbrial subunit" evidence="8">
    <location>
        <begin position="30"/>
        <end position="319"/>
    </location>
</feature>